<evidence type="ECO:0000256" key="17">
    <source>
        <dbReference type="SAM" id="MobiDB-lite"/>
    </source>
</evidence>
<evidence type="ECO:0000256" key="7">
    <source>
        <dbReference type="ARBA" id="ARBA00022695"/>
    </source>
</evidence>
<keyword evidence="6 16" id="KW-0808">Transferase</keyword>
<comment type="catalytic activity">
    <reaction evidence="15 16">
        <text>L-arginyl-[protein] + NAD(+) = N(omega)-(ADP-D-ribosyl)-L-arginyl-[protein] + nicotinamide + H(+)</text>
        <dbReference type="Rhea" id="RHEA:19149"/>
        <dbReference type="Rhea" id="RHEA-COMP:10532"/>
        <dbReference type="Rhea" id="RHEA-COMP:15087"/>
        <dbReference type="ChEBI" id="CHEBI:15378"/>
        <dbReference type="ChEBI" id="CHEBI:17154"/>
        <dbReference type="ChEBI" id="CHEBI:29965"/>
        <dbReference type="ChEBI" id="CHEBI:57540"/>
        <dbReference type="ChEBI" id="CHEBI:142554"/>
        <dbReference type="EC" id="2.4.2.31"/>
    </reaction>
</comment>
<evidence type="ECO:0000256" key="11">
    <source>
        <dbReference type="ARBA" id="ARBA00023136"/>
    </source>
</evidence>
<dbReference type="GeneTree" id="ENSGT01030000234601"/>
<evidence type="ECO:0000256" key="1">
    <source>
        <dbReference type="ARBA" id="ARBA00004609"/>
    </source>
</evidence>
<dbReference type="PANTHER" id="PTHR10339">
    <property type="entry name" value="ADP-RIBOSYLTRANSFERASE"/>
    <property type="match status" value="1"/>
</dbReference>
<evidence type="ECO:0000256" key="18">
    <source>
        <dbReference type="SAM" id="Phobius"/>
    </source>
</evidence>
<keyword evidence="8 16" id="KW-0732">Signal</keyword>
<proteinExistence type="inferred from homology"/>
<dbReference type="EC" id="2.4.2.31" evidence="16"/>
<dbReference type="PROSITE" id="PS51996">
    <property type="entry name" value="TR_MART"/>
    <property type="match status" value="1"/>
</dbReference>
<name>A0A8C6W729_NANGA</name>
<keyword evidence="4" id="KW-0336">GPI-anchor</keyword>
<dbReference type="GO" id="GO:0106274">
    <property type="term" value="F:NAD+-protein-arginine ADP-ribosyltransferase activity"/>
    <property type="evidence" value="ECO:0007669"/>
    <property type="project" value="UniProtKB-EC"/>
</dbReference>
<dbReference type="GO" id="GO:0016779">
    <property type="term" value="F:nucleotidyltransferase activity"/>
    <property type="evidence" value="ECO:0007669"/>
    <property type="project" value="UniProtKB-KW"/>
</dbReference>
<keyword evidence="3" id="KW-1003">Cell membrane</keyword>
<dbReference type="Pfam" id="PF01129">
    <property type="entry name" value="ART"/>
    <property type="match status" value="1"/>
</dbReference>
<evidence type="ECO:0000256" key="13">
    <source>
        <dbReference type="ARBA" id="ARBA00023180"/>
    </source>
</evidence>
<keyword evidence="20" id="KW-1185">Reference proteome</keyword>
<organism evidence="19 20">
    <name type="scientific">Nannospalax galili</name>
    <name type="common">Northern Israeli blind subterranean mole rat</name>
    <name type="synonym">Spalax galili</name>
    <dbReference type="NCBI Taxonomy" id="1026970"/>
    <lineage>
        <taxon>Eukaryota</taxon>
        <taxon>Metazoa</taxon>
        <taxon>Chordata</taxon>
        <taxon>Craniata</taxon>
        <taxon>Vertebrata</taxon>
        <taxon>Euteleostomi</taxon>
        <taxon>Mammalia</taxon>
        <taxon>Eutheria</taxon>
        <taxon>Euarchontoglires</taxon>
        <taxon>Glires</taxon>
        <taxon>Rodentia</taxon>
        <taxon>Myomorpha</taxon>
        <taxon>Muroidea</taxon>
        <taxon>Spalacidae</taxon>
        <taxon>Spalacinae</taxon>
        <taxon>Nannospalax</taxon>
    </lineage>
</organism>
<dbReference type="PRINTS" id="PR00970">
    <property type="entry name" value="RIBTRNSFRASE"/>
</dbReference>
<evidence type="ECO:0000256" key="4">
    <source>
        <dbReference type="ARBA" id="ARBA00022622"/>
    </source>
</evidence>
<keyword evidence="14" id="KW-0449">Lipoprotein</keyword>
<dbReference type="PANTHER" id="PTHR10339:SF4">
    <property type="entry name" value="ECTO-ADP-RIBOSYLTRANSFERASE 3"/>
    <property type="match status" value="1"/>
</dbReference>
<reference evidence="19" key="1">
    <citation type="submission" date="2025-08" db="UniProtKB">
        <authorList>
            <consortium name="Ensembl"/>
        </authorList>
    </citation>
    <scope>IDENTIFICATION</scope>
</reference>
<keyword evidence="11 18" id="KW-0472">Membrane</keyword>
<evidence type="ECO:0000256" key="8">
    <source>
        <dbReference type="ARBA" id="ARBA00022729"/>
    </source>
</evidence>
<dbReference type="GO" id="GO:0098552">
    <property type="term" value="C:side of membrane"/>
    <property type="evidence" value="ECO:0007669"/>
    <property type="project" value="UniProtKB-KW"/>
</dbReference>
<feature type="transmembrane region" description="Helical" evidence="18">
    <location>
        <begin position="329"/>
        <end position="352"/>
    </location>
</feature>
<dbReference type="Proteomes" id="UP000694381">
    <property type="component" value="Unassembled WGS sequence"/>
</dbReference>
<reference evidence="19" key="2">
    <citation type="submission" date="2025-09" db="UniProtKB">
        <authorList>
            <consortium name="Ensembl"/>
        </authorList>
    </citation>
    <scope>IDENTIFICATION</scope>
</reference>
<evidence type="ECO:0000256" key="14">
    <source>
        <dbReference type="ARBA" id="ARBA00023288"/>
    </source>
</evidence>
<keyword evidence="5 16" id="KW-0328">Glycosyltransferase</keyword>
<keyword evidence="18" id="KW-1133">Transmembrane helix</keyword>
<sequence length="353" mass="39581">MKMRHFEMVTMLLAAMILMDIFQVKAEMLDMAEDAFDDEYQKCSNRMEMKYVPQLLSEELANLQLLETVWENAKIKWEARKAGISLPLNFKDNYGVALMAYVSEAQEQTPFYHMFNQAVKTTGQSRKDYIYDFQFKAFHFYLVRGLQVLRRPCEESYKSAVYSTSQDISFAFGGINRVRLGSFTLAYSTKPPATDQQYTVLTIYPCFGVPVEKFFGTQSKRIVLIPLSEIFQVSPEGAGNDLVLQSTNKTCSHYECAFLGGLKSENCVENPGMKRLESTEVPGIKAIQLGENPLQPVEKPDKSQGNVYSQTPGPVPGPKTHPSASSGRMLLPTVGTFFILISASAVNILIALS</sequence>
<keyword evidence="12" id="KW-1015">Disulfide bond</keyword>
<comment type="subcellular location">
    <subcellularLocation>
        <location evidence="1">Cell membrane</location>
        <topology evidence="1">Lipid-anchor</topology>
        <topology evidence="1">GPI-anchor</topology>
    </subcellularLocation>
</comment>
<keyword evidence="10 16" id="KW-0520">NAD</keyword>
<feature type="compositionally biased region" description="Polar residues" evidence="17">
    <location>
        <begin position="303"/>
        <end position="312"/>
    </location>
</feature>
<evidence type="ECO:0000256" key="3">
    <source>
        <dbReference type="ARBA" id="ARBA00022475"/>
    </source>
</evidence>
<evidence type="ECO:0000256" key="12">
    <source>
        <dbReference type="ARBA" id="ARBA00023157"/>
    </source>
</evidence>
<evidence type="ECO:0000256" key="5">
    <source>
        <dbReference type="ARBA" id="ARBA00022676"/>
    </source>
</evidence>
<dbReference type="GO" id="GO:0003950">
    <property type="term" value="F:NAD+ poly-ADP-ribosyltransferase activity"/>
    <property type="evidence" value="ECO:0007669"/>
    <property type="project" value="TreeGrafter"/>
</dbReference>
<dbReference type="Gene3D" id="3.90.176.10">
    <property type="entry name" value="Toxin ADP-ribosyltransferase, Chain A, domain 1"/>
    <property type="match status" value="1"/>
</dbReference>
<evidence type="ECO:0000256" key="15">
    <source>
        <dbReference type="ARBA" id="ARBA00047597"/>
    </source>
</evidence>
<comment type="similarity">
    <text evidence="2 16">Belongs to the Arg-specific ADP-ribosyltransferase family.</text>
</comment>
<keyword evidence="7" id="KW-0548">Nucleotidyltransferase</keyword>
<dbReference type="Ensembl" id="ENSNGAT00000017846.1">
    <property type="protein sequence ID" value="ENSNGAP00000012289.1"/>
    <property type="gene ID" value="ENSNGAG00000014187.1"/>
</dbReference>
<evidence type="ECO:0000256" key="10">
    <source>
        <dbReference type="ARBA" id="ARBA00023027"/>
    </source>
</evidence>
<feature type="signal peptide" evidence="16">
    <location>
        <begin position="1"/>
        <end position="26"/>
    </location>
</feature>
<evidence type="ECO:0000256" key="2">
    <source>
        <dbReference type="ARBA" id="ARBA00009558"/>
    </source>
</evidence>
<evidence type="ECO:0000256" key="6">
    <source>
        <dbReference type="ARBA" id="ARBA00022679"/>
    </source>
</evidence>
<feature type="chain" id="PRO_5034986777" description="NAD(P)(+)--arginine ADP-ribosyltransferase" evidence="16">
    <location>
        <begin position="27"/>
        <end position="353"/>
    </location>
</feature>
<dbReference type="FunFam" id="3.90.176.10:FF:000002">
    <property type="entry name" value="NAD(P)(+)--arginine ADP-ribosyltransferase"/>
    <property type="match status" value="1"/>
</dbReference>
<keyword evidence="18" id="KW-0812">Transmembrane</keyword>
<feature type="region of interest" description="Disordered" evidence="17">
    <location>
        <begin position="292"/>
        <end position="326"/>
    </location>
</feature>
<evidence type="ECO:0000256" key="16">
    <source>
        <dbReference type="RuleBase" id="RU361228"/>
    </source>
</evidence>
<evidence type="ECO:0000313" key="19">
    <source>
        <dbReference type="Ensembl" id="ENSNGAP00000012289.1"/>
    </source>
</evidence>
<keyword evidence="9 16" id="KW-0521">NADP</keyword>
<gene>
    <name evidence="19" type="primary">Art3</name>
</gene>
<dbReference type="InterPro" id="IPR000768">
    <property type="entry name" value="ART"/>
</dbReference>
<keyword evidence="13" id="KW-0325">Glycoprotein</keyword>
<evidence type="ECO:0000313" key="20">
    <source>
        <dbReference type="Proteomes" id="UP000694381"/>
    </source>
</evidence>
<evidence type="ECO:0000256" key="9">
    <source>
        <dbReference type="ARBA" id="ARBA00022857"/>
    </source>
</evidence>
<protein>
    <recommendedName>
        <fullName evidence="16">NAD(P)(+)--arginine ADP-ribosyltransferase</fullName>
        <ecNumber evidence="16">2.4.2.31</ecNumber>
    </recommendedName>
    <alternativeName>
        <fullName evidence="16">Mono(ADP-ribosyl)transferase</fullName>
    </alternativeName>
</protein>
<dbReference type="InterPro" id="IPR050999">
    <property type="entry name" value="ADP-ribosyltransferase_ARG"/>
</dbReference>
<dbReference type="SUPFAM" id="SSF56399">
    <property type="entry name" value="ADP-ribosylation"/>
    <property type="match status" value="1"/>
</dbReference>
<dbReference type="GO" id="GO:0005886">
    <property type="term" value="C:plasma membrane"/>
    <property type="evidence" value="ECO:0007669"/>
    <property type="project" value="UniProtKB-SubCell"/>
</dbReference>
<dbReference type="AlphaFoldDB" id="A0A8C6W729"/>
<accession>A0A8C6W729</accession>